<reference evidence="2 3" key="1">
    <citation type="journal article" date="2016" name="Nat. Commun.">
        <title>Thousands of microbial genomes shed light on interconnected biogeochemical processes in an aquifer system.</title>
        <authorList>
            <person name="Anantharaman K."/>
            <person name="Brown C.T."/>
            <person name="Hug L.A."/>
            <person name="Sharon I."/>
            <person name="Castelle C.J."/>
            <person name="Probst A.J."/>
            <person name="Thomas B.C."/>
            <person name="Singh A."/>
            <person name="Wilkins M.J."/>
            <person name="Karaoz U."/>
            <person name="Brodie E.L."/>
            <person name="Williams K.H."/>
            <person name="Hubbard S.S."/>
            <person name="Banfield J.F."/>
        </authorList>
    </citation>
    <scope>NUCLEOTIDE SEQUENCE [LARGE SCALE GENOMIC DNA]</scope>
</reference>
<evidence type="ECO:0000313" key="3">
    <source>
        <dbReference type="Proteomes" id="UP000177697"/>
    </source>
</evidence>
<comment type="caution">
    <text evidence="2">The sequence shown here is derived from an EMBL/GenBank/DDBJ whole genome shotgun (WGS) entry which is preliminary data.</text>
</comment>
<protein>
    <submittedName>
        <fullName evidence="2">Uncharacterized protein</fullName>
    </submittedName>
</protein>
<proteinExistence type="predicted"/>
<feature type="transmembrane region" description="Helical" evidence="1">
    <location>
        <begin position="126"/>
        <end position="145"/>
    </location>
</feature>
<feature type="transmembrane region" description="Helical" evidence="1">
    <location>
        <begin position="80"/>
        <end position="98"/>
    </location>
</feature>
<feature type="transmembrane region" description="Helical" evidence="1">
    <location>
        <begin position="103"/>
        <end position="120"/>
    </location>
</feature>
<dbReference type="AlphaFoldDB" id="A0A1G2UZH0"/>
<name>A0A1G2UZH0_9BACT</name>
<sequence>MFGWTKNNTTTSQSDKKEEKTSFFSWRISGPELKRQIENYHTFKITESYRGISTIIIIAIFGLVSLLSLFSIGVEPSEKVISIFFNAVVMLPVAFFVYKGHRWAIVVMVALITYGVGSYLLESGKISVLAIFIWLLLIPRFWKALKIENERRKVKAPSTF</sequence>
<evidence type="ECO:0000256" key="1">
    <source>
        <dbReference type="SAM" id="Phobius"/>
    </source>
</evidence>
<feature type="transmembrane region" description="Helical" evidence="1">
    <location>
        <begin position="52"/>
        <end position="74"/>
    </location>
</feature>
<keyword evidence="1" id="KW-0812">Transmembrane</keyword>
<dbReference type="Proteomes" id="UP000177697">
    <property type="component" value="Unassembled WGS sequence"/>
</dbReference>
<evidence type="ECO:0000313" key="2">
    <source>
        <dbReference type="EMBL" id="OHB14765.1"/>
    </source>
</evidence>
<accession>A0A1G2UZH0</accession>
<dbReference type="EMBL" id="MHWW01000013">
    <property type="protein sequence ID" value="OHB14765.1"/>
    <property type="molecule type" value="Genomic_DNA"/>
</dbReference>
<keyword evidence="1" id="KW-0472">Membrane</keyword>
<organism evidence="2 3">
    <name type="scientific">Candidatus Zambryskibacteria bacterium RIFOXYC1_FULL_39_10</name>
    <dbReference type="NCBI Taxonomy" id="1802779"/>
    <lineage>
        <taxon>Bacteria</taxon>
        <taxon>Candidatus Zambryskiibacteriota</taxon>
    </lineage>
</organism>
<gene>
    <name evidence="2" type="ORF">A2431_00315</name>
</gene>
<keyword evidence="1" id="KW-1133">Transmembrane helix</keyword>